<dbReference type="VEuPathDB" id="FungiDB:JI435_012900"/>
<dbReference type="OrthoDB" id="3800663at2759"/>
<dbReference type="Proteomes" id="UP000663193">
    <property type="component" value="Chromosome 6"/>
</dbReference>
<dbReference type="AlphaFoldDB" id="A0A7U2F0B3"/>
<evidence type="ECO:0000313" key="2">
    <source>
        <dbReference type="Proteomes" id="UP000663193"/>
    </source>
</evidence>
<evidence type="ECO:0000313" key="1">
    <source>
        <dbReference type="EMBL" id="QRC96368.1"/>
    </source>
</evidence>
<proteinExistence type="predicted"/>
<organism evidence="1 2">
    <name type="scientific">Phaeosphaeria nodorum (strain SN15 / ATCC MYA-4574 / FGSC 10173)</name>
    <name type="common">Glume blotch fungus</name>
    <name type="synonym">Parastagonospora nodorum</name>
    <dbReference type="NCBI Taxonomy" id="321614"/>
    <lineage>
        <taxon>Eukaryota</taxon>
        <taxon>Fungi</taxon>
        <taxon>Dikarya</taxon>
        <taxon>Ascomycota</taxon>
        <taxon>Pezizomycotina</taxon>
        <taxon>Dothideomycetes</taxon>
        <taxon>Pleosporomycetidae</taxon>
        <taxon>Pleosporales</taxon>
        <taxon>Pleosporineae</taxon>
        <taxon>Phaeosphaeriaceae</taxon>
        <taxon>Parastagonospora</taxon>
    </lineage>
</organism>
<dbReference type="OMA" id="RERKVWM"/>
<name>A0A7U2F0B3_PHANO</name>
<protein>
    <submittedName>
        <fullName evidence="1">Uncharacterized protein</fullName>
    </submittedName>
</protein>
<reference evidence="2" key="1">
    <citation type="journal article" date="2021" name="BMC Genomics">
        <title>Chromosome-level genome assembly and manually-curated proteome of model necrotroph Parastagonospora nodorum Sn15 reveals a genome-wide trove of candidate effector homologs, and redundancy of virulence-related functions within an accessory chromosome.</title>
        <authorList>
            <person name="Bertazzoni S."/>
            <person name="Jones D.A.B."/>
            <person name="Phan H.T."/>
            <person name="Tan K.-C."/>
            <person name="Hane J.K."/>
        </authorList>
    </citation>
    <scope>NUCLEOTIDE SEQUENCE [LARGE SCALE GENOMIC DNA]</scope>
    <source>
        <strain evidence="2">SN15 / ATCC MYA-4574 / FGSC 10173)</strain>
    </source>
</reference>
<gene>
    <name evidence="1" type="ORF">JI435_012900</name>
</gene>
<sequence>MNSDISVDSAILSDNPFSDEYVLDIDTVLEDAPSVTTKPREIIVPARYTGPIPILEPLPHLTVWSPQSSISSSSTTSSPTEHSFAGPIHWNNADLMYLLSCLLPDLLLTSQLVFSPPLVDLPTTPSPIHLRLYKRYPALDPSPEIFSKHAPIGTGRPQSLLLIAEAEECQTAEYARVCLAKNILSNDGFVTYMLDKYNVLTTLHGCSTATLLSLQRGMIEMLGVSELEWIGRFEQLGGNVDGACALEARVEVFLLGVGMRETEEWVEVLETVMEMGERERKVWMEVYADAAGFLGRCVAEMWE</sequence>
<accession>A0A7U2F0B3</accession>
<keyword evidence="2" id="KW-1185">Reference proteome</keyword>
<dbReference type="EMBL" id="CP069028">
    <property type="protein sequence ID" value="QRC96368.1"/>
    <property type="molecule type" value="Genomic_DNA"/>
</dbReference>